<feature type="binding site" evidence="6">
    <location>
        <position position="54"/>
    </location>
    <ligand>
        <name>[4Fe-4S] cluster</name>
        <dbReference type="ChEBI" id="CHEBI:49883"/>
        <label>1</label>
    </ligand>
</feature>
<dbReference type="EMBL" id="MLAA01000021">
    <property type="protein sequence ID" value="OOF69921.1"/>
    <property type="molecule type" value="Genomic_DNA"/>
</dbReference>
<dbReference type="InterPro" id="IPR004496">
    <property type="entry name" value="NapF"/>
</dbReference>
<keyword evidence="1 6" id="KW-0004">4Fe-4S</keyword>
<dbReference type="HAMAP" id="MF_02201">
    <property type="entry name" value="NapF"/>
    <property type="match status" value="1"/>
</dbReference>
<dbReference type="Pfam" id="PF12838">
    <property type="entry name" value="Fer4_7"/>
    <property type="match status" value="2"/>
</dbReference>
<evidence type="ECO:0000313" key="9">
    <source>
        <dbReference type="Proteomes" id="UP000188820"/>
    </source>
</evidence>
<dbReference type="PROSITE" id="PS51379">
    <property type="entry name" value="4FE4S_FER_2"/>
    <property type="match status" value="3"/>
</dbReference>
<dbReference type="CDD" id="cd10564">
    <property type="entry name" value="NapF_like"/>
    <property type="match status" value="1"/>
</dbReference>
<dbReference type="InterPro" id="IPR017896">
    <property type="entry name" value="4Fe4S_Fe-S-bd"/>
</dbReference>
<dbReference type="InterPro" id="IPR017900">
    <property type="entry name" value="4Fe4S_Fe_S_CS"/>
</dbReference>
<evidence type="ECO:0000256" key="5">
    <source>
        <dbReference type="ARBA" id="ARBA00023014"/>
    </source>
</evidence>
<keyword evidence="4 6" id="KW-0408">Iron</keyword>
<accession>A0ABX3KXG4</accession>
<feature type="domain" description="4Fe-4S ferredoxin-type" evidence="7">
    <location>
        <begin position="143"/>
        <end position="172"/>
    </location>
</feature>
<dbReference type="Gene3D" id="3.30.70.20">
    <property type="match status" value="2"/>
</dbReference>
<feature type="domain" description="4Fe-4S ferredoxin-type" evidence="7">
    <location>
        <begin position="37"/>
        <end position="68"/>
    </location>
</feature>
<keyword evidence="9" id="KW-1185">Reference proteome</keyword>
<feature type="binding site" evidence="6">
    <location>
        <position position="86"/>
    </location>
    <ligand>
        <name>[4Fe-4S] cluster</name>
        <dbReference type="ChEBI" id="CHEBI:49883"/>
        <label>2</label>
    </ligand>
</feature>
<evidence type="ECO:0000256" key="4">
    <source>
        <dbReference type="ARBA" id="ARBA00023004"/>
    </source>
</evidence>
<dbReference type="PANTHER" id="PTHR24960">
    <property type="entry name" value="PHOTOSYSTEM I IRON-SULFUR CENTER-RELATED"/>
    <property type="match status" value="1"/>
</dbReference>
<feature type="binding site" evidence="6">
    <location>
        <position position="51"/>
    </location>
    <ligand>
        <name>[4Fe-4S] cluster</name>
        <dbReference type="ChEBI" id="CHEBI:49883"/>
        <label>1</label>
    </ligand>
</feature>
<feature type="binding site" evidence="6">
    <location>
        <position position="162"/>
    </location>
    <ligand>
        <name>[4Fe-4S] cluster</name>
        <dbReference type="ChEBI" id="CHEBI:49883"/>
        <label>3</label>
    </ligand>
</feature>
<dbReference type="RefSeq" id="WP_077463111.1">
    <property type="nucleotide sequence ID" value="NZ_MLAA01000021.1"/>
</dbReference>
<comment type="caution">
    <text evidence="8">The sequence shown here is derived from an EMBL/GenBank/DDBJ whole genome shotgun (WGS) entry which is preliminary data.</text>
</comment>
<comment type="subcellular location">
    <subcellularLocation>
        <location evidence="6">Cytoplasm</location>
    </subcellularLocation>
</comment>
<sequence>MKAEKISRRHFLRGKFLSGLQSQSQKTLGLAAIRPPWAVSENDFTIQCNRCGHCITACESRILVQGEGNFPEVRFDQGECTFCQRCVDVCQQSAFRPITEQPWFHQVKIQNTCLSSQRITCRSCQDSCPTNSISFRLQPGGIAQPQLNLDSCNGCGACISSCPVRAITLSSIEDNETTEHHT</sequence>
<feature type="binding site" evidence="6">
    <location>
        <position position="90"/>
    </location>
    <ligand>
        <name>[4Fe-4S] cluster</name>
        <dbReference type="ChEBI" id="CHEBI:49883"/>
        <label>2</label>
    </ligand>
</feature>
<keyword evidence="3 6" id="KW-0677">Repeat</keyword>
<keyword evidence="5 6" id="KW-0411">Iron-sulfur</keyword>
<reference evidence="8 9" key="1">
    <citation type="submission" date="2016-10" db="EMBL/GenBank/DDBJ databases">
        <title>Rodentibacter gen. nov. and new species.</title>
        <authorList>
            <person name="Christensen H."/>
        </authorList>
    </citation>
    <scope>NUCLEOTIDE SEQUENCE [LARGE SCALE GENOMIC DNA]</scope>
    <source>
        <strain evidence="8 9">1998236014</strain>
    </source>
</reference>
<feature type="binding site" evidence="6">
    <location>
        <position position="58"/>
    </location>
    <ligand>
        <name>[4Fe-4S] cluster</name>
        <dbReference type="ChEBI" id="CHEBI:49883"/>
        <label>1</label>
    </ligand>
</feature>
<proteinExistence type="inferred from homology"/>
<dbReference type="PANTHER" id="PTHR24960:SF46">
    <property type="entry name" value="FERREDOXIN-TYPE PROTEIN NAPF"/>
    <property type="match status" value="1"/>
</dbReference>
<evidence type="ECO:0000313" key="8">
    <source>
        <dbReference type="EMBL" id="OOF69921.1"/>
    </source>
</evidence>
<dbReference type="NCBIfam" id="TIGR00402">
    <property type="entry name" value="napF"/>
    <property type="match status" value="1"/>
</dbReference>
<evidence type="ECO:0000256" key="3">
    <source>
        <dbReference type="ARBA" id="ARBA00022737"/>
    </source>
</evidence>
<protein>
    <recommendedName>
        <fullName evidence="6">Ferredoxin-type protein NapF</fullName>
    </recommendedName>
</protein>
<evidence type="ECO:0000256" key="2">
    <source>
        <dbReference type="ARBA" id="ARBA00022723"/>
    </source>
</evidence>
<feature type="binding site" evidence="6">
    <location>
        <position position="158"/>
    </location>
    <ligand>
        <name>[4Fe-4S] cluster</name>
        <dbReference type="ChEBI" id="CHEBI:49883"/>
        <label>3</label>
    </ligand>
</feature>
<comment type="function">
    <text evidence="6">Could be involved in the maturation of NapA, the catalytic subunit of the periplasmic nitrate reductase, before its export into the periplasm.</text>
</comment>
<keyword evidence="2 6" id="KW-0479">Metal-binding</keyword>
<dbReference type="PROSITE" id="PS00198">
    <property type="entry name" value="4FE4S_FER_1"/>
    <property type="match status" value="1"/>
</dbReference>
<comment type="similarity">
    <text evidence="6">Belongs to the NapF family.</text>
</comment>
<evidence type="ECO:0000256" key="6">
    <source>
        <dbReference type="HAMAP-Rule" id="MF_02201"/>
    </source>
</evidence>
<feature type="binding site" evidence="6">
    <location>
        <position position="155"/>
    </location>
    <ligand>
        <name>[4Fe-4S] cluster</name>
        <dbReference type="ChEBI" id="CHEBI:49883"/>
        <label>3</label>
    </ligand>
</feature>
<dbReference type="InterPro" id="IPR050157">
    <property type="entry name" value="PSI_iron-sulfur_center"/>
</dbReference>
<feature type="binding site" evidence="6">
    <location>
        <position position="80"/>
    </location>
    <ligand>
        <name>[4Fe-4S] cluster</name>
        <dbReference type="ChEBI" id="CHEBI:49883"/>
        <label>2</label>
    </ligand>
</feature>
<dbReference type="SUPFAM" id="SSF54862">
    <property type="entry name" value="4Fe-4S ferredoxins"/>
    <property type="match status" value="1"/>
</dbReference>
<feature type="binding site" evidence="6">
    <location>
        <position position="152"/>
    </location>
    <ligand>
        <name>[4Fe-4S] cluster</name>
        <dbReference type="ChEBI" id="CHEBI:49883"/>
        <label>3</label>
    </ligand>
</feature>
<dbReference type="Proteomes" id="UP000188820">
    <property type="component" value="Unassembled WGS sequence"/>
</dbReference>
<feature type="domain" description="4Fe-4S ferredoxin-type" evidence="7">
    <location>
        <begin position="71"/>
        <end position="100"/>
    </location>
</feature>
<keyword evidence="6" id="KW-0963">Cytoplasm</keyword>
<comment type="cofactor">
    <cofactor evidence="6">
        <name>[4Fe-4S] cluster</name>
        <dbReference type="ChEBI" id="CHEBI:49883"/>
    </cofactor>
</comment>
<feature type="binding site" evidence="6">
    <location>
        <position position="83"/>
    </location>
    <ligand>
        <name>[4Fe-4S] cluster</name>
        <dbReference type="ChEBI" id="CHEBI:49883"/>
        <label>2</label>
    </ligand>
</feature>
<comment type="subunit">
    <text evidence="6">Interacts with the cytoplasmic NapA precursor.</text>
</comment>
<gene>
    <name evidence="6" type="primary">napF</name>
    <name evidence="8" type="ORF">BKG89_05135</name>
</gene>
<organism evidence="8 9">
    <name type="scientific">Rodentibacter caecimuris</name>
    <dbReference type="NCBI Taxonomy" id="1796644"/>
    <lineage>
        <taxon>Bacteria</taxon>
        <taxon>Pseudomonadati</taxon>
        <taxon>Pseudomonadota</taxon>
        <taxon>Gammaproteobacteria</taxon>
        <taxon>Pasteurellales</taxon>
        <taxon>Pasteurellaceae</taxon>
        <taxon>Rodentibacter</taxon>
    </lineage>
</organism>
<name>A0ABX3KXG4_9PAST</name>
<feature type="binding site" evidence="6">
    <location>
        <position position="48"/>
    </location>
    <ligand>
        <name>[4Fe-4S] cluster</name>
        <dbReference type="ChEBI" id="CHEBI:49883"/>
        <label>1</label>
    </ligand>
</feature>
<evidence type="ECO:0000259" key="7">
    <source>
        <dbReference type="PROSITE" id="PS51379"/>
    </source>
</evidence>
<evidence type="ECO:0000256" key="1">
    <source>
        <dbReference type="ARBA" id="ARBA00022485"/>
    </source>
</evidence>